<evidence type="ECO:0000256" key="3">
    <source>
        <dbReference type="SAM" id="MobiDB-lite"/>
    </source>
</evidence>
<dbReference type="InterPro" id="IPR002347">
    <property type="entry name" value="SDR_fam"/>
</dbReference>
<dbReference type="PRINTS" id="PR00080">
    <property type="entry name" value="SDRFAMILY"/>
</dbReference>
<dbReference type="eggNOG" id="COG1028">
    <property type="taxonomic scope" value="Bacteria"/>
</dbReference>
<evidence type="ECO:0000313" key="5">
    <source>
        <dbReference type="Proteomes" id="UP000027583"/>
    </source>
</evidence>
<organism evidence="4 5">
    <name type="scientific">Asaia bogorensis</name>
    <dbReference type="NCBI Taxonomy" id="91915"/>
    <lineage>
        <taxon>Bacteria</taxon>
        <taxon>Pseudomonadati</taxon>
        <taxon>Pseudomonadota</taxon>
        <taxon>Alphaproteobacteria</taxon>
        <taxon>Acetobacterales</taxon>
        <taxon>Acetobacteraceae</taxon>
        <taxon>Asaia</taxon>
    </lineage>
</organism>
<dbReference type="PROSITE" id="PS00061">
    <property type="entry name" value="ADH_SHORT"/>
    <property type="match status" value="1"/>
</dbReference>
<dbReference type="Proteomes" id="UP000027583">
    <property type="component" value="Unassembled WGS sequence"/>
</dbReference>
<evidence type="ECO:0000313" key="4">
    <source>
        <dbReference type="EMBL" id="CDG40317.1"/>
    </source>
</evidence>
<evidence type="ECO:0000256" key="2">
    <source>
        <dbReference type="ARBA" id="ARBA00023002"/>
    </source>
</evidence>
<dbReference type="GO" id="GO:0016614">
    <property type="term" value="F:oxidoreductase activity, acting on CH-OH group of donors"/>
    <property type="evidence" value="ECO:0007669"/>
    <property type="project" value="UniProtKB-ARBA"/>
</dbReference>
<evidence type="ECO:0000256" key="1">
    <source>
        <dbReference type="ARBA" id="ARBA00006484"/>
    </source>
</evidence>
<dbReference type="EMBL" id="CBLX010000015">
    <property type="protein sequence ID" value="CDG40317.1"/>
    <property type="molecule type" value="Genomic_DNA"/>
</dbReference>
<keyword evidence="2" id="KW-0560">Oxidoreductase</keyword>
<accession>A0A060QLF8</accession>
<dbReference type="PANTHER" id="PTHR48107:SF16">
    <property type="entry name" value="NADPH-DEPENDENT ALDEHYDE REDUCTASE 1, CHLOROPLASTIC"/>
    <property type="match status" value="1"/>
</dbReference>
<dbReference type="RefSeq" id="WP_023979449.1">
    <property type="nucleotide sequence ID" value="NZ_CBLX010000015.1"/>
</dbReference>
<dbReference type="Pfam" id="PF13561">
    <property type="entry name" value="adh_short_C2"/>
    <property type="match status" value="1"/>
</dbReference>
<reference evidence="4 5" key="1">
    <citation type="journal article" date="2014" name="Genome Biol. Evol.">
        <title>Acetic acid bacteria genomes reveal functional traits for adaptation to life in insect guts.</title>
        <authorList>
            <person name="Chouaia B."/>
            <person name="Gaiarsa S."/>
            <person name="Crotti E."/>
            <person name="Comandatore F."/>
            <person name="Degli Esposti M."/>
            <person name="Ricci I."/>
            <person name="Alma A."/>
            <person name="Favia G."/>
            <person name="Bandi C."/>
            <person name="Daffonchio D."/>
        </authorList>
    </citation>
    <scope>NUCLEOTIDE SEQUENCE [LARGE SCALE GENOMIC DNA]</scope>
    <source>
        <strain evidence="4 5">SF2.1</strain>
    </source>
</reference>
<dbReference type="InterPro" id="IPR036291">
    <property type="entry name" value="NAD(P)-bd_dom_sf"/>
</dbReference>
<reference evidence="4 5" key="2">
    <citation type="journal article" date="2014" name="PLoS ONE">
        <title>Evolution of mitochondria reconstructed from the energy metabolism of living bacteria.</title>
        <authorList>
            <person name="Degli Esposti M."/>
            <person name="Chouaia B."/>
            <person name="Comandatore F."/>
            <person name="Crotti E."/>
            <person name="Sassera D."/>
            <person name="Lievens P.M."/>
            <person name="Daffonchio D."/>
            <person name="Bandi C."/>
        </authorList>
    </citation>
    <scope>NUCLEOTIDE SEQUENCE [LARGE SCALE GENOMIC DNA]</scope>
    <source>
        <strain evidence="4 5">SF2.1</strain>
    </source>
</reference>
<dbReference type="PRINTS" id="PR00081">
    <property type="entry name" value="GDHRDH"/>
</dbReference>
<dbReference type="Gene3D" id="3.40.50.720">
    <property type="entry name" value="NAD(P)-binding Rossmann-like Domain"/>
    <property type="match status" value="1"/>
</dbReference>
<comment type="similarity">
    <text evidence="1">Belongs to the short-chain dehydrogenases/reductases (SDR) family.</text>
</comment>
<feature type="region of interest" description="Disordered" evidence="3">
    <location>
        <begin position="1"/>
        <end position="37"/>
    </location>
</feature>
<sequence length="287" mass="30496">MTDYAKPPFDTPLQDRIPGQTKAMTPLPDHGEQSYEGSGRLAGKIALITGGDSGIGRAVAIGFAREGADITLSYLDEEADDAAETAAWIEKAGRKVLLLPGDLKSRKICKSVIDETVSTFGRIDVLVNNAAFQIERLALEDISEDEWDDTFATNIGATFRLTRHAVPHMKRGASIIHTISVNADSPKPRLLAYSATKAAIQNFSGGLAQLLGEKGIRSNTVAPGPIWTPLIPATMHGDHVHVFGEDTPLGRPGQPVELIAPYVMLASDEASYISGATIAVTGGTPVI</sequence>
<dbReference type="InterPro" id="IPR020904">
    <property type="entry name" value="Sc_DH/Rdtase_CS"/>
</dbReference>
<proteinExistence type="inferred from homology"/>
<dbReference type="AlphaFoldDB" id="A0A060QLF8"/>
<name>A0A060QLF8_9PROT</name>
<dbReference type="SUPFAM" id="SSF51735">
    <property type="entry name" value="NAD(P)-binding Rossmann-fold domains"/>
    <property type="match status" value="1"/>
</dbReference>
<gene>
    <name evidence="4" type="ORF">ASAP_2272</name>
</gene>
<dbReference type="PANTHER" id="PTHR48107">
    <property type="entry name" value="NADPH-DEPENDENT ALDEHYDE REDUCTASE-LIKE PROTEIN, CHLOROPLASTIC-RELATED"/>
    <property type="match status" value="1"/>
</dbReference>
<comment type="caution">
    <text evidence="4">The sequence shown here is derived from an EMBL/GenBank/DDBJ whole genome shotgun (WGS) entry which is preliminary data.</text>
</comment>
<protein>
    <submittedName>
        <fullName evidence="4">Oxidoreductase</fullName>
    </submittedName>
</protein>
<dbReference type="FunFam" id="3.40.50.720:FF:000084">
    <property type="entry name" value="Short-chain dehydrogenase reductase"/>
    <property type="match status" value="1"/>
</dbReference>